<dbReference type="EMBL" id="CAJNOO010000273">
    <property type="protein sequence ID" value="CAF0885697.1"/>
    <property type="molecule type" value="Genomic_DNA"/>
</dbReference>
<reference evidence="1" key="1">
    <citation type="submission" date="2021-02" db="EMBL/GenBank/DDBJ databases">
        <authorList>
            <person name="Nowell W R."/>
        </authorList>
    </citation>
    <scope>NUCLEOTIDE SEQUENCE</scope>
</reference>
<evidence type="ECO:0000313" key="2">
    <source>
        <dbReference type="EMBL" id="CAF4071217.1"/>
    </source>
</evidence>
<evidence type="ECO:0000313" key="3">
    <source>
        <dbReference type="Proteomes" id="UP000663882"/>
    </source>
</evidence>
<dbReference type="Gene3D" id="3.40.50.1000">
    <property type="entry name" value="HAD superfamily/HAD-like"/>
    <property type="match status" value="1"/>
</dbReference>
<comment type="caution">
    <text evidence="1">The sequence shown here is derived from an EMBL/GenBank/DDBJ whole genome shotgun (WGS) entry which is preliminary data.</text>
</comment>
<protein>
    <submittedName>
        <fullName evidence="1">Uncharacterized protein</fullName>
    </submittedName>
</protein>
<dbReference type="InterPro" id="IPR023214">
    <property type="entry name" value="HAD_sf"/>
</dbReference>
<dbReference type="OrthoDB" id="9974305at2759"/>
<accession>A0A813YKS2</accession>
<gene>
    <name evidence="2" type="ORF">OTI717_LOCUS32678</name>
    <name evidence="1" type="ORF">RFH988_LOCUS8209</name>
</gene>
<evidence type="ECO:0000313" key="1">
    <source>
        <dbReference type="EMBL" id="CAF0885697.1"/>
    </source>
</evidence>
<dbReference type="Proteomes" id="UP000663882">
    <property type="component" value="Unassembled WGS sequence"/>
</dbReference>
<sequence>MSAHPITVIACDIGGVIKDQRNDEPIENAVKSVIKLSENTSNMVIFISKCKDSYKRQSNMWLEKYNLSHIRAYYCLEYEEKVKIANDNNVNVMIDDRMQVLRAFPSSIIKIWFCSDLKKIQGARKFQPDFINSVRIAQSWEEILELIEEIQT</sequence>
<dbReference type="AlphaFoldDB" id="A0A813YKS2"/>
<organism evidence="1 3">
    <name type="scientific">Rotaria sordida</name>
    <dbReference type="NCBI Taxonomy" id="392033"/>
    <lineage>
        <taxon>Eukaryota</taxon>
        <taxon>Metazoa</taxon>
        <taxon>Spiralia</taxon>
        <taxon>Gnathifera</taxon>
        <taxon>Rotifera</taxon>
        <taxon>Eurotatoria</taxon>
        <taxon>Bdelloidea</taxon>
        <taxon>Philodinida</taxon>
        <taxon>Philodinidae</taxon>
        <taxon>Rotaria</taxon>
    </lineage>
</organism>
<proteinExistence type="predicted"/>
<dbReference type="Proteomes" id="UP000663823">
    <property type="component" value="Unassembled WGS sequence"/>
</dbReference>
<dbReference type="EMBL" id="CAJOAX010010224">
    <property type="protein sequence ID" value="CAF4071217.1"/>
    <property type="molecule type" value="Genomic_DNA"/>
</dbReference>
<name>A0A813YKS2_9BILA</name>